<dbReference type="EMBL" id="CAADRA010005304">
    <property type="protein sequence ID" value="VFT88333.1"/>
    <property type="molecule type" value="Genomic_DNA"/>
</dbReference>
<dbReference type="GO" id="GO:0005886">
    <property type="term" value="C:plasma membrane"/>
    <property type="evidence" value="ECO:0007669"/>
    <property type="project" value="UniProtKB-SubCell"/>
</dbReference>
<proteinExistence type="inferred from homology"/>
<keyword evidence="11" id="KW-1185">Reference proteome</keyword>
<keyword evidence="3" id="KW-0813">Transport</keyword>
<feature type="transmembrane region" description="Helical" evidence="8">
    <location>
        <begin position="221"/>
        <end position="241"/>
    </location>
</feature>
<evidence type="ECO:0000256" key="3">
    <source>
        <dbReference type="ARBA" id="ARBA00022448"/>
    </source>
</evidence>
<comment type="subcellular location">
    <subcellularLocation>
        <location evidence="1">Cell membrane</location>
        <topology evidence="1">Multi-pass membrane protein</topology>
    </subcellularLocation>
</comment>
<gene>
    <name evidence="10" type="primary">Aste57867_11472</name>
    <name evidence="9" type="ORF">As57867_011429</name>
    <name evidence="10" type="ORF">ASTE57867_11472</name>
</gene>
<evidence type="ECO:0000256" key="1">
    <source>
        <dbReference type="ARBA" id="ARBA00004651"/>
    </source>
</evidence>
<evidence type="ECO:0000256" key="7">
    <source>
        <dbReference type="ARBA" id="ARBA00023136"/>
    </source>
</evidence>
<dbReference type="PIRSF" id="PIRSF006603">
    <property type="entry name" value="DinF"/>
    <property type="match status" value="1"/>
</dbReference>
<reference evidence="9" key="2">
    <citation type="submission" date="2019-06" db="EMBL/GenBank/DDBJ databases">
        <title>Genomics analysis of Aphanomyces spp. identifies a new class of oomycete effector associated with host adaptation.</title>
        <authorList>
            <person name="Gaulin E."/>
        </authorList>
    </citation>
    <scope>NUCLEOTIDE SEQUENCE</scope>
    <source>
        <strain evidence="9">CBS 578.67</strain>
    </source>
</reference>
<dbReference type="Pfam" id="PF01554">
    <property type="entry name" value="MatE"/>
    <property type="match status" value="2"/>
</dbReference>
<feature type="transmembrane region" description="Helical" evidence="8">
    <location>
        <begin position="156"/>
        <end position="175"/>
    </location>
</feature>
<sequence length="483" mass="53663">MSVQDDNAPLFDAVTKTDYGDAIVVVTEPNTRDEAQRLFQLACPVYFAYILEFLPGTVCSALVGHLDSPDTNLYIDAAFLSATITNITALSIGFGLATAMDTLCSQAFGAGKMEKLGIYLQSGFIVMAVALVPVLFVNYYCETILLHLDQDRRVSALGGEFTRVTMLGIPFLFVYELVKKLLQSQNVVLPMTYIAALGLSVNVLVGYYLTYYTSMGYLGAAWGRVLGNVSMPLAIVPYLWYNKEMTRKWWFGWQWRDALDHATVFLYLGLPGMFMLLVEWWAFSILSFMAGLLPDDIEAISINTVLHSILTTNFMIFLGISVAANVRIGNCLGANQPHHAKFIAHLTCKFTAAIGIVTAILIVLLRHQLPTIFINNVDTIEHASYAILFMVPMQFFDGLNGVSQGILRGIGRQHIGAAVNSIAYYMVGLPLAYLFGFTFMYDIEGVWFGMTTGSITATVIYFFMIRSTKWQQMADKARERVGQ</sequence>
<organism evidence="10 11">
    <name type="scientific">Aphanomyces stellatus</name>
    <dbReference type="NCBI Taxonomy" id="120398"/>
    <lineage>
        <taxon>Eukaryota</taxon>
        <taxon>Sar</taxon>
        <taxon>Stramenopiles</taxon>
        <taxon>Oomycota</taxon>
        <taxon>Saprolegniomycetes</taxon>
        <taxon>Saprolegniales</taxon>
        <taxon>Verrucalvaceae</taxon>
        <taxon>Aphanomyces</taxon>
    </lineage>
</organism>
<keyword evidence="6 8" id="KW-1133">Transmembrane helix</keyword>
<dbReference type="PANTHER" id="PTHR11206">
    <property type="entry name" value="MULTIDRUG RESISTANCE PROTEIN"/>
    <property type="match status" value="1"/>
</dbReference>
<evidence type="ECO:0000313" key="9">
    <source>
        <dbReference type="EMBL" id="KAF0697889.1"/>
    </source>
</evidence>
<accession>A0A485KTE4</accession>
<dbReference type="InterPro" id="IPR045069">
    <property type="entry name" value="MATE_euk"/>
</dbReference>
<reference evidence="10 11" key="1">
    <citation type="submission" date="2019-03" db="EMBL/GenBank/DDBJ databases">
        <authorList>
            <person name="Gaulin E."/>
            <person name="Dumas B."/>
        </authorList>
    </citation>
    <scope>NUCLEOTIDE SEQUENCE [LARGE SCALE GENOMIC DNA]</scope>
    <source>
        <strain evidence="10">CBS 568.67</strain>
    </source>
</reference>
<feature type="transmembrane region" description="Helical" evidence="8">
    <location>
        <begin position="187"/>
        <end position="209"/>
    </location>
</feature>
<evidence type="ECO:0000256" key="2">
    <source>
        <dbReference type="ARBA" id="ARBA00010199"/>
    </source>
</evidence>
<evidence type="ECO:0000313" key="10">
    <source>
        <dbReference type="EMBL" id="VFT88333.1"/>
    </source>
</evidence>
<dbReference type="AlphaFoldDB" id="A0A485KTE4"/>
<evidence type="ECO:0000256" key="4">
    <source>
        <dbReference type="ARBA" id="ARBA00022475"/>
    </source>
</evidence>
<evidence type="ECO:0000256" key="8">
    <source>
        <dbReference type="SAM" id="Phobius"/>
    </source>
</evidence>
<keyword evidence="5 8" id="KW-0812">Transmembrane</keyword>
<dbReference type="InterPro" id="IPR048279">
    <property type="entry name" value="MdtK-like"/>
</dbReference>
<comment type="similarity">
    <text evidence="2">Belongs to the multi antimicrobial extrusion (MATE) (TC 2.A.66.1) family.</text>
</comment>
<feature type="transmembrane region" description="Helical" evidence="8">
    <location>
        <begin position="78"/>
        <end position="104"/>
    </location>
</feature>
<dbReference type="GO" id="GO:1990961">
    <property type="term" value="P:xenobiotic detoxification by transmembrane export across the plasma membrane"/>
    <property type="evidence" value="ECO:0007669"/>
    <property type="project" value="InterPro"/>
</dbReference>
<dbReference type="GO" id="GO:0042910">
    <property type="term" value="F:xenobiotic transmembrane transporter activity"/>
    <property type="evidence" value="ECO:0007669"/>
    <property type="project" value="InterPro"/>
</dbReference>
<protein>
    <submittedName>
        <fullName evidence="10">Aste57867_11472 protein</fullName>
    </submittedName>
</protein>
<dbReference type="CDD" id="cd13132">
    <property type="entry name" value="MATE_eukaryotic"/>
    <property type="match status" value="1"/>
</dbReference>
<dbReference type="InterPro" id="IPR002528">
    <property type="entry name" value="MATE_fam"/>
</dbReference>
<keyword evidence="4" id="KW-1003">Cell membrane</keyword>
<feature type="transmembrane region" description="Helical" evidence="8">
    <location>
        <begin position="422"/>
        <end position="440"/>
    </location>
</feature>
<dbReference type="EMBL" id="VJMH01005283">
    <property type="protein sequence ID" value="KAF0697889.1"/>
    <property type="molecule type" value="Genomic_DNA"/>
</dbReference>
<dbReference type="NCBIfam" id="TIGR00797">
    <property type="entry name" value="matE"/>
    <property type="match status" value="1"/>
</dbReference>
<feature type="transmembrane region" description="Helical" evidence="8">
    <location>
        <begin position="116"/>
        <end position="136"/>
    </location>
</feature>
<feature type="transmembrane region" description="Helical" evidence="8">
    <location>
        <begin position="446"/>
        <end position="464"/>
    </location>
</feature>
<evidence type="ECO:0000256" key="6">
    <source>
        <dbReference type="ARBA" id="ARBA00022989"/>
    </source>
</evidence>
<evidence type="ECO:0000256" key="5">
    <source>
        <dbReference type="ARBA" id="ARBA00022692"/>
    </source>
</evidence>
<feature type="transmembrane region" description="Helical" evidence="8">
    <location>
        <begin position="46"/>
        <end position="66"/>
    </location>
</feature>
<dbReference type="Proteomes" id="UP000332933">
    <property type="component" value="Unassembled WGS sequence"/>
</dbReference>
<keyword evidence="7 8" id="KW-0472">Membrane</keyword>
<name>A0A485KTE4_9STRA</name>
<feature type="transmembrane region" description="Helical" evidence="8">
    <location>
        <begin position="262"/>
        <end position="293"/>
    </location>
</feature>
<dbReference type="OrthoDB" id="2126698at2759"/>
<feature type="transmembrane region" description="Helical" evidence="8">
    <location>
        <begin position="346"/>
        <end position="365"/>
    </location>
</feature>
<dbReference type="GO" id="GO:0015297">
    <property type="term" value="F:antiporter activity"/>
    <property type="evidence" value="ECO:0007669"/>
    <property type="project" value="InterPro"/>
</dbReference>
<feature type="transmembrane region" description="Helical" evidence="8">
    <location>
        <begin position="305"/>
        <end position="326"/>
    </location>
</feature>
<feature type="transmembrane region" description="Helical" evidence="8">
    <location>
        <begin position="385"/>
        <end position="402"/>
    </location>
</feature>
<evidence type="ECO:0000313" key="11">
    <source>
        <dbReference type="Proteomes" id="UP000332933"/>
    </source>
</evidence>